<comment type="caution">
    <text evidence="3">The sequence shown here is derived from an EMBL/GenBank/DDBJ whole genome shotgun (WGS) entry which is preliminary data.</text>
</comment>
<evidence type="ECO:0000313" key="3">
    <source>
        <dbReference type="EMBL" id="MFI9100777.1"/>
    </source>
</evidence>
<dbReference type="GO" id="GO:0016853">
    <property type="term" value="F:isomerase activity"/>
    <property type="evidence" value="ECO:0007669"/>
    <property type="project" value="UniProtKB-KW"/>
</dbReference>
<feature type="domain" description="Mycothiol-dependent maleylpyruvate isomerase metal-binding" evidence="2">
    <location>
        <begin position="9"/>
        <end position="131"/>
    </location>
</feature>
<sequence length="271" mass="29698">MTSADHRAAVATETERFVTAVEGADLATPVPSCPGWTLADLVKHTGSVQRWFSVLLRQQVQERPRSRDVELRLPPTDHGYPDWLTASAVEAASAFAATDPDAPMWVWGADHHARFWVRRMLFETLVHRTDAERALDLRPVIDRDLAADGVDEFLTNLPFAAPFAPKVSNLRGDGKTIRFQCTDAKGNGNVSGNVSGSGSGNGDWLVRLRPDGFGIDPHPARQTTPTADATVRGTAADLLLLLYGRLDRDADIFGIEGDEELLAHWFANSEF</sequence>
<dbReference type="EMBL" id="JBITYG010000002">
    <property type="protein sequence ID" value="MFI9100777.1"/>
    <property type="molecule type" value="Genomic_DNA"/>
</dbReference>
<gene>
    <name evidence="3" type="ORF">ACIGXA_09630</name>
</gene>
<feature type="domain" description="MDMPI C-terminal" evidence="1">
    <location>
        <begin position="144"/>
        <end position="263"/>
    </location>
</feature>
<reference evidence="3 4" key="1">
    <citation type="submission" date="2024-10" db="EMBL/GenBank/DDBJ databases">
        <title>The Natural Products Discovery Center: Release of the First 8490 Sequenced Strains for Exploring Actinobacteria Biosynthetic Diversity.</title>
        <authorList>
            <person name="Kalkreuter E."/>
            <person name="Kautsar S.A."/>
            <person name="Yang D."/>
            <person name="Bader C.D."/>
            <person name="Teijaro C.N."/>
            <person name="Fluegel L."/>
            <person name="Davis C.M."/>
            <person name="Simpson J.R."/>
            <person name="Lauterbach L."/>
            <person name="Steele A.D."/>
            <person name="Gui C."/>
            <person name="Meng S."/>
            <person name="Li G."/>
            <person name="Viehrig K."/>
            <person name="Ye F."/>
            <person name="Su P."/>
            <person name="Kiefer A.F."/>
            <person name="Nichols A."/>
            <person name="Cepeda A.J."/>
            <person name="Yan W."/>
            <person name="Fan B."/>
            <person name="Jiang Y."/>
            <person name="Adhikari A."/>
            <person name="Zheng C.-J."/>
            <person name="Schuster L."/>
            <person name="Cowan T.M."/>
            <person name="Smanski M.J."/>
            <person name="Chevrette M.G."/>
            <person name="De Carvalho L.P.S."/>
            <person name="Shen B."/>
        </authorList>
    </citation>
    <scope>NUCLEOTIDE SEQUENCE [LARGE SCALE GENOMIC DNA]</scope>
    <source>
        <strain evidence="3 4">NPDC053399</strain>
    </source>
</reference>
<evidence type="ECO:0000313" key="4">
    <source>
        <dbReference type="Proteomes" id="UP001614394"/>
    </source>
</evidence>
<dbReference type="InterPro" id="IPR017517">
    <property type="entry name" value="Maleyloyr_isom"/>
</dbReference>
<dbReference type="InterPro" id="IPR024344">
    <property type="entry name" value="MDMPI_metal-binding"/>
</dbReference>
<accession>A0ABW8C2X6</accession>
<dbReference type="InterPro" id="IPR034660">
    <property type="entry name" value="DinB/YfiT-like"/>
</dbReference>
<dbReference type="Pfam" id="PF11716">
    <property type="entry name" value="MDMPI_N"/>
    <property type="match status" value="1"/>
</dbReference>
<organism evidence="3 4">
    <name type="scientific">Streptomyces fildesensis</name>
    <dbReference type="NCBI Taxonomy" id="375757"/>
    <lineage>
        <taxon>Bacteria</taxon>
        <taxon>Bacillati</taxon>
        <taxon>Actinomycetota</taxon>
        <taxon>Actinomycetes</taxon>
        <taxon>Kitasatosporales</taxon>
        <taxon>Streptomycetaceae</taxon>
        <taxon>Streptomyces</taxon>
    </lineage>
</organism>
<dbReference type="SUPFAM" id="SSF109854">
    <property type="entry name" value="DinB/YfiT-like putative metalloenzymes"/>
    <property type="match status" value="1"/>
</dbReference>
<protein>
    <submittedName>
        <fullName evidence="3">Maleylpyruvate isomerase family mycothiol-dependent enzyme</fullName>
    </submittedName>
</protein>
<dbReference type="Pfam" id="PF07398">
    <property type="entry name" value="MDMPI_C"/>
    <property type="match status" value="1"/>
</dbReference>
<dbReference type="NCBIfam" id="TIGR03083">
    <property type="entry name" value="maleylpyruvate isomerase family mycothiol-dependent enzyme"/>
    <property type="match status" value="1"/>
</dbReference>
<evidence type="ECO:0000259" key="2">
    <source>
        <dbReference type="Pfam" id="PF11716"/>
    </source>
</evidence>
<dbReference type="PANTHER" id="PTHR40758">
    <property type="entry name" value="CONSERVED PROTEIN"/>
    <property type="match status" value="1"/>
</dbReference>
<name>A0ABW8C2X6_9ACTN</name>
<dbReference type="PANTHER" id="PTHR40758:SF1">
    <property type="entry name" value="CONSERVED PROTEIN"/>
    <property type="match status" value="1"/>
</dbReference>
<proteinExistence type="predicted"/>
<keyword evidence="3" id="KW-0413">Isomerase</keyword>
<dbReference type="RefSeq" id="WP_399646385.1">
    <property type="nucleotide sequence ID" value="NZ_JBITYG010000002.1"/>
</dbReference>
<dbReference type="InterPro" id="IPR010872">
    <property type="entry name" value="MDMPI_C-term_domain"/>
</dbReference>
<dbReference type="Proteomes" id="UP001614394">
    <property type="component" value="Unassembled WGS sequence"/>
</dbReference>
<evidence type="ECO:0000259" key="1">
    <source>
        <dbReference type="Pfam" id="PF07398"/>
    </source>
</evidence>
<keyword evidence="4" id="KW-1185">Reference proteome</keyword>